<evidence type="ECO:0000313" key="6">
    <source>
        <dbReference type="EMBL" id="SES06122.1"/>
    </source>
</evidence>
<dbReference type="AlphaFoldDB" id="A0A1H9U9W2"/>
<evidence type="ECO:0000256" key="2">
    <source>
        <dbReference type="ARBA" id="ARBA00022777"/>
    </source>
</evidence>
<keyword evidence="3" id="KW-0902">Two-component regulatory system</keyword>
<keyword evidence="1" id="KW-0808">Transferase</keyword>
<gene>
    <name evidence="6" type="ORF">SAMN05443377_1542</name>
</gene>
<dbReference type="GO" id="GO:0000160">
    <property type="term" value="P:phosphorelay signal transduction system"/>
    <property type="evidence" value="ECO:0007669"/>
    <property type="project" value="UniProtKB-KW"/>
</dbReference>
<dbReference type="GO" id="GO:0016301">
    <property type="term" value="F:kinase activity"/>
    <property type="evidence" value="ECO:0007669"/>
    <property type="project" value="UniProtKB-KW"/>
</dbReference>
<dbReference type="Proteomes" id="UP000198815">
    <property type="component" value="Unassembled WGS sequence"/>
</dbReference>
<feature type="region of interest" description="Disordered" evidence="4">
    <location>
        <begin position="1"/>
        <end position="26"/>
    </location>
</feature>
<keyword evidence="5" id="KW-0472">Membrane</keyword>
<evidence type="ECO:0000256" key="4">
    <source>
        <dbReference type="SAM" id="MobiDB-lite"/>
    </source>
</evidence>
<dbReference type="PANTHER" id="PTHR24421">
    <property type="entry name" value="NITRATE/NITRITE SENSOR PROTEIN NARX-RELATED"/>
    <property type="match status" value="1"/>
</dbReference>
<keyword evidence="5" id="KW-1133">Transmembrane helix</keyword>
<feature type="non-terminal residue" evidence="6">
    <location>
        <position position="1"/>
    </location>
</feature>
<organism evidence="6 7">
    <name type="scientific">Propionibacterium cyclohexanicum</name>
    <dbReference type="NCBI Taxonomy" id="64702"/>
    <lineage>
        <taxon>Bacteria</taxon>
        <taxon>Bacillati</taxon>
        <taxon>Actinomycetota</taxon>
        <taxon>Actinomycetes</taxon>
        <taxon>Propionibacteriales</taxon>
        <taxon>Propionibacteriaceae</taxon>
        <taxon>Propionibacterium</taxon>
    </lineage>
</organism>
<keyword evidence="2 6" id="KW-0418">Kinase</keyword>
<dbReference type="InterPro" id="IPR050482">
    <property type="entry name" value="Sensor_HK_TwoCompSys"/>
</dbReference>
<sequence>EPPSSEDLDPSPHTDAPPDRATCPTPSSMKSLITVVAVADRQWLVTAGYATAHLILMAVQQALSAPTWRTWSPLMVNFLILTGTSLIIGAVVGRTTRRRQRARAEEAQRLQKTLQSTAHAMHDSVAQSAAQALWLARVGLDEDTGAADPRLLALADACQRVLDQTREVMVALQSGHSPRTPLGGAADNLAALLAARAQELAKTGRQLEWTCELPPQLPALTCARLSDVVVEATRNMARYAPPRSTCRAAVRLGCAAGQVRASFTNPMGDTGACGTSTGMGLMVLADEIRSAGGQFSAGEVNGVWTLDVVVPGDDYDA</sequence>
<evidence type="ECO:0000256" key="1">
    <source>
        <dbReference type="ARBA" id="ARBA00022679"/>
    </source>
</evidence>
<dbReference type="InterPro" id="IPR036890">
    <property type="entry name" value="HATPase_C_sf"/>
</dbReference>
<dbReference type="Gene3D" id="3.30.565.10">
    <property type="entry name" value="Histidine kinase-like ATPase, C-terminal domain"/>
    <property type="match status" value="1"/>
</dbReference>
<protein>
    <submittedName>
        <fullName evidence="6">Signal transduction histidine kinase</fullName>
    </submittedName>
</protein>
<dbReference type="EMBL" id="FOGZ01000054">
    <property type="protein sequence ID" value="SES06122.1"/>
    <property type="molecule type" value="Genomic_DNA"/>
</dbReference>
<keyword evidence="5" id="KW-0812">Transmembrane</keyword>
<evidence type="ECO:0000256" key="5">
    <source>
        <dbReference type="SAM" id="Phobius"/>
    </source>
</evidence>
<reference evidence="6 7" key="1">
    <citation type="submission" date="2016-10" db="EMBL/GenBank/DDBJ databases">
        <authorList>
            <person name="de Groot N.N."/>
        </authorList>
    </citation>
    <scope>NUCLEOTIDE SEQUENCE [LARGE SCALE GENOMIC DNA]</scope>
    <source>
        <strain evidence="6 7">DSM 16859</strain>
    </source>
</reference>
<dbReference type="STRING" id="64702.SAMN05443377_1542"/>
<feature type="transmembrane region" description="Helical" evidence="5">
    <location>
        <begin position="74"/>
        <end position="93"/>
    </location>
</feature>
<keyword evidence="7" id="KW-1185">Reference proteome</keyword>
<accession>A0A1H9U9W2</accession>
<evidence type="ECO:0000313" key="7">
    <source>
        <dbReference type="Proteomes" id="UP000198815"/>
    </source>
</evidence>
<proteinExistence type="predicted"/>
<name>A0A1H9U9W2_9ACTN</name>
<evidence type="ECO:0000256" key="3">
    <source>
        <dbReference type="ARBA" id="ARBA00023012"/>
    </source>
</evidence>